<organism evidence="2 3">
    <name type="scientific">Pannonibacter phragmitetus</name>
    <dbReference type="NCBI Taxonomy" id="121719"/>
    <lineage>
        <taxon>Bacteria</taxon>
        <taxon>Pseudomonadati</taxon>
        <taxon>Pseudomonadota</taxon>
        <taxon>Alphaproteobacteria</taxon>
        <taxon>Hyphomicrobiales</taxon>
        <taxon>Stappiaceae</taxon>
        <taxon>Pannonibacter</taxon>
    </lineage>
</organism>
<dbReference type="RefSeq" id="WP_058899475.1">
    <property type="nucleotide sequence ID" value="NZ_CP013068.1"/>
</dbReference>
<dbReference type="PANTHER" id="PTHR41521">
    <property type="match status" value="1"/>
</dbReference>
<dbReference type="Pfam" id="PF07045">
    <property type="entry name" value="DUF1330"/>
    <property type="match status" value="1"/>
</dbReference>
<reference evidence="2 3" key="1">
    <citation type="submission" date="2015-10" db="EMBL/GenBank/DDBJ databases">
        <title>The world's first case of liver abscess caused by Pannonibacter phragmitetus.</title>
        <authorList>
            <person name="Ming D."/>
            <person name="Wang M."/>
            <person name="Zhou Y."/>
            <person name="Jiang T."/>
            <person name="Hu S."/>
        </authorList>
    </citation>
    <scope>NUCLEOTIDE SEQUENCE [LARGE SCALE GENOMIC DNA]</scope>
    <source>
        <strain evidence="2 3">31801</strain>
    </source>
</reference>
<sequence length="107" mass="11554">MTAYAIARICKVEMGPEIVTYLEKIDGTLAPFGGRFIIHGGGKTVLEGDWTEDLVIIAFPSMPDAQAWYASAAYQAILPLRTENAASDVILMQGVDADHRATDILAN</sequence>
<dbReference type="InterPro" id="IPR011008">
    <property type="entry name" value="Dimeric_a/b-barrel"/>
</dbReference>
<gene>
    <name evidence="2" type="ORF">APZ00_15450</name>
</gene>
<feature type="domain" description="DUF1330" evidence="1">
    <location>
        <begin position="2"/>
        <end position="95"/>
    </location>
</feature>
<evidence type="ECO:0000313" key="2">
    <source>
        <dbReference type="EMBL" id="ALV28289.1"/>
    </source>
</evidence>
<dbReference type="KEGG" id="pphr:APZ00_15450"/>
<evidence type="ECO:0000259" key="1">
    <source>
        <dbReference type="Pfam" id="PF07045"/>
    </source>
</evidence>
<dbReference type="InterPro" id="IPR010753">
    <property type="entry name" value="DUF1330"/>
</dbReference>
<dbReference type="Gene3D" id="3.30.70.100">
    <property type="match status" value="1"/>
</dbReference>
<evidence type="ECO:0000313" key="3">
    <source>
        <dbReference type="Proteomes" id="UP000064921"/>
    </source>
</evidence>
<dbReference type="Proteomes" id="UP000064921">
    <property type="component" value="Chromosome"/>
</dbReference>
<keyword evidence="3" id="KW-1185">Reference proteome</keyword>
<dbReference type="SUPFAM" id="SSF54909">
    <property type="entry name" value="Dimeric alpha+beta barrel"/>
    <property type="match status" value="1"/>
</dbReference>
<proteinExistence type="predicted"/>
<dbReference type="STRING" id="121719.APZ00_15450"/>
<dbReference type="AlphaFoldDB" id="A0A0U3E9Q1"/>
<dbReference type="EMBL" id="CP013068">
    <property type="protein sequence ID" value="ALV28289.1"/>
    <property type="molecule type" value="Genomic_DNA"/>
</dbReference>
<accession>A0A0U3E9Q1</accession>
<protein>
    <recommendedName>
        <fullName evidence="1">DUF1330 domain-containing protein</fullName>
    </recommendedName>
</protein>
<name>A0A0U3E9Q1_9HYPH</name>
<dbReference type="PANTHER" id="PTHR41521:SF4">
    <property type="entry name" value="BLR0684 PROTEIN"/>
    <property type="match status" value="1"/>
</dbReference>